<gene>
    <name evidence="1" type="ORF">HPB47_025132</name>
</gene>
<dbReference type="Proteomes" id="UP000805193">
    <property type="component" value="Unassembled WGS sequence"/>
</dbReference>
<proteinExistence type="predicted"/>
<accession>A0AC60Q2F4</accession>
<evidence type="ECO:0000313" key="1">
    <source>
        <dbReference type="EMBL" id="KAG0427845.1"/>
    </source>
</evidence>
<organism evidence="1 2">
    <name type="scientific">Ixodes persulcatus</name>
    <name type="common">Taiga tick</name>
    <dbReference type="NCBI Taxonomy" id="34615"/>
    <lineage>
        <taxon>Eukaryota</taxon>
        <taxon>Metazoa</taxon>
        <taxon>Ecdysozoa</taxon>
        <taxon>Arthropoda</taxon>
        <taxon>Chelicerata</taxon>
        <taxon>Arachnida</taxon>
        <taxon>Acari</taxon>
        <taxon>Parasitiformes</taxon>
        <taxon>Ixodida</taxon>
        <taxon>Ixodoidea</taxon>
        <taxon>Ixodidae</taxon>
        <taxon>Ixodinae</taxon>
        <taxon>Ixodes</taxon>
    </lineage>
</organism>
<protein>
    <submittedName>
        <fullName evidence="1">Uncharacterized protein</fullName>
    </submittedName>
</protein>
<name>A0AC60Q2F4_IXOPE</name>
<comment type="caution">
    <text evidence="1">The sequence shown here is derived from an EMBL/GenBank/DDBJ whole genome shotgun (WGS) entry which is preliminary data.</text>
</comment>
<evidence type="ECO:0000313" key="2">
    <source>
        <dbReference type="Proteomes" id="UP000805193"/>
    </source>
</evidence>
<feature type="non-terminal residue" evidence="1">
    <location>
        <position position="445"/>
    </location>
</feature>
<keyword evidence="2" id="KW-1185">Reference proteome</keyword>
<dbReference type="EMBL" id="JABSTQ010009587">
    <property type="protein sequence ID" value="KAG0427845.1"/>
    <property type="molecule type" value="Genomic_DNA"/>
</dbReference>
<reference evidence="1 2" key="1">
    <citation type="journal article" date="2020" name="Cell">
        <title>Large-Scale Comparative Analyses of Tick Genomes Elucidate Their Genetic Diversity and Vector Capacities.</title>
        <authorList>
            <consortium name="Tick Genome and Microbiome Consortium (TIGMIC)"/>
            <person name="Jia N."/>
            <person name="Wang J."/>
            <person name="Shi W."/>
            <person name="Du L."/>
            <person name="Sun Y."/>
            <person name="Zhan W."/>
            <person name="Jiang J.F."/>
            <person name="Wang Q."/>
            <person name="Zhang B."/>
            <person name="Ji P."/>
            <person name="Bell-Sakyi L."/>
            <person name="Cui X.M."/>
            <person name="Yuan T.T."/>
            <person name="Jiang B.G."/>
            <person name="Yang W.F."/>
            <person name="Lam T.T."/>
            <person name="Chang Q.C."/>
            <person name="Ding S.J."/>
            <person name="Wang X.J."/>
            <person name="Zhu J.G."/>
            <person name="Ruan X.D."/>
            <person name="Zhao L."/>
            <person name="Wei J.T."/>
            <person name="Ye R.Z."/>
            <person name="Que T.C."/>
            <person name="Du C.H."/>
            <person name="Zhou Y.H."/>
            <person name="Cheng J.X."/>
            <person name="Dai P.F."/>
            <person name="Guo W.B."/>
            <person name="Han X.H."/>
            <person name="Huang E.J."/>
            <person name="Li L.F."/>
            <person name="Wei W."/>
            <person name="Gao Y.C."/>
            <person name="Liu J.Z."/>
            <person name="Shao H.Z."/>
            <person name="Wang X."/>
            <person name="Wang C.C."/>
            <person name="Yang T.C."/>
            <person name="Huo Q.B."/>
            <person name="Li W."/>
            <person name="Chen H.Y."/>
            <person name="Chen S.E."/>
            <person name="Zhou L.G."/>
            <person name="Ni X.B."/>
            <person name="Tian J.H."/>
            <person name="Sheng Y."/>
            <person name="Liu T."/>
            <person name="Pan Y.S."/>
            <person name="Xia L.Y."/>
            <person name="Li J."/>
            <person name="Zhao F."/>
            <person name="Cao W.C."/>
        </authorList>
    </citation>
    <scope>NUCLEOTIDE SEQUENCE [LARGE SCALE GENOMIC DNA]</scope>
    <source>
        <strain evidence="1">Iper-2018</strain>
    </source>
</reference>
<sequence length="445" mass="49865">MVEDLKGKIRVYCRIKPKCGNQLNNKTFVNVLEPTDDYTLIVHTQRGDKEFTFDRIFLPQHTQEEVFTETNSLVQSAMDGYNVCIFAYGQTGSGKTYTLTGNSNTEQLDAEGIAPRAFRRIFDLVRGNEEKQDFVVTATFLELYNERFIDLLRNDGDPEEKLEVRKDSSGHTYVPGATVEEVSNSAQLLDCFVRALGNRRLSLVDLAGSERLEKSGLEGNYIRETNSINKSLSALGDVIHALAAQQSHVPYRNNKLTMLMQDSIGGSAKTLMFVNVSSDVDNVEESVNSLVYATRVRQITNDVVRASETKEIAKLKSGWHDVSYHGSDQIPTPNIDVLAMDGIILFNNYVQPLSTPTRAALLTGLYPIHTGTQRVDIGSADPIGLSADFTLLPQHLRDLGYSSHMVGKWHLGFCKDEFKPTKRGFDTFYGIYNGDSDYWTHFARD</sequence>